<dbReference type="AlphaFoldDB" id="A0A238XG91"/>
<name>A0A238XG91_9PSEU</name>
<dbReference type="Proteomes" id="UP000198348">
    <property type="component" value="Unassembled WGS sequence"/>
</dbReference>
<reference evidence="1 2" key="1">
    <citation type="submission" date="2017-06" db="EMBL/GenBank/DDBJ databases">
        <authorList>
            <person name="Kim H.J."/>
            <person name="Triplett B.A."/>
        </authorList>
    </citation>
    <scope>NUCLEOTIDE SEQUENCE [LARGE SCALE GENOMIC DNA]</scope>
    <source>
        <strain evidence="1 2">DSM 45207</strain>
    </source>
</reference>
<proteinExistence type="predicted"/>
<dbReference type="OrthoDB" id="5175804at2"/>
<dbReference type="InterPro" id="IPR008928">
    <property type="entry name" value="6-hairpin_glycosidase_sf"/>
</dbReference>
<keyword evidence="2" id="KW-1185">Reference proteome</keyword>
<dbReference type="SUPFAM" id="SSF48208">
    <property type="entry name" value="Six-hairpin glycosidases"/>
    <property type="match status" value="1"/>
</dbReference>
<dbReference type="GO" id="GO:0005975">
    <property type="term" value="P:carbohydrate metabolic process"/>
    <property type="evidence" value="ECO:0007669"/>
    <property type="project" value="InterPro"/>
</dbReference>
<evidence type="ECO:0000313" key="2">
    <source>
        <dbReference type="Proteomes" id="UP000198348"/>
    </source>
</evidence>
<accession>A0A238XG91</accession>
<dbReference type="EMBL" id="FZNW01000010">
    <property type="protein sequence ID" value="SNR57513.1"/>
    <property type="molecule type" value="Genomic_DNA"/>
</dbReference>
<evidence type="ECO:0000313" key="1">
    <source>
        <dbReference type="EMBL" id="SNR57513.1"/>
    </source>
</evidence>
<dbReference type="Gene3D" id="1.50.10.10">
    <property type="match status" value="1"/>
</dbReference>
<gene>
    <name evidence="1" type="ORF">SAMN06265360_110171</name>
</gene>
<dbReference type="RefSeq" id="WP_089301585.1">
    <property type="nucleotide sequence ID" value="NZ_FZNW01000010.1"/>
</dbReference>
<sequence length="363" mass="39298">MAPGNVPSVPGILTPSAVLATVRSIAATQEPSGAIPWFPGGHVDPWDHVESAMALSAGGLRAEAEAAYEWSRRTQRADGSWPMQVREGVVEDAGADTNFCAYIAVGVWHHLLVTGDAVFARRMWPVVRQAIDFVLGLQAERGEIYWAGDQNGGILPEALLSGCSSIHHSLRCALALATFVDEPQPEWEVALGRLAHALRHHPDSFVDKRRYSMDWYYPVLGGVLRGQAGRDRLWERWRHFVLDELGARCVDDHPWVTGAETCELALSLDAVGEAALARDLLAAMQHLRDPDGSYWTGLVYADGKRWPEERTTWTGAAVVLAADALSGTTPASGIFRADELPTGLAIDGARCGCRSLYATGAPG</sequence>
<organism evidence="1 2">
    <name type="scientific">Haloechinothrix alba</name>
    <dbReference type="NCBI Taxonomy" id="664784"/>
    <lineage>
        <taxon>Bacteria</taxon>
        <taxon>Bacillati</taxon>
        <taxon>Actinomycetota</taxon>
        <taxon>Actinomycetes</taxon>
        <taxon>Pseudonocardiales</taxon>
        <taxon>Pseudonocardiaceae</taxon>
        <taxon>Haloechinothrix</taxon>
    </lineage>
</organism>
<protein>
    <recommendedName>
        <fullName evidence="3">Prenyltransferase and squalene oxidase repeat-containing protein</fullName>
    </recommendedName>
</protein>
<evidence type="ECO:0008006" key="3">
    <source>
        <dbReference type="Google" id="ProtNLM"/>
    </source>
</evidence>
<dbReference type="InterPro" id="IPR012341">
    <property type="entry name" value="6hp_glycosidase-like_sf"/>
</dbReference>